<proteinExistence type="predicted"/>
<organism evidence="3 4">
    <name type="scientific">Methylomicrobium album BG8</name>
    <dbReference type="NCBI Taxonomy" id="686340"/>
    <lineage>
        <taxon>Bacteria</taxon>
        <taxon>Pseudomonadati</taxon>
        <taxon>Pseudomonadota</taxon>
        <taxon>Gammaproteobacteria</taxon>
        <taxon>Methylococcales</taxon>
        <taxon>Methylococcaceae</taxon>
        <taxon>Methylomicrobium</taxon>
    </lineage>
</organism>
<dbReference type="HOGENOM" id="CLU_052967_0_0_6"/>
<dbReference type="Pfam" id="PF15632">
    <property type="entry name" value="ATPgrasp_Ter"/>
    <property type="match status" value="1"/>
</dbReference>
<name>H8GPA6_METAL</name>
<evidence type="ECO:0000313" key="4">
    <source>
        <dbReference type="Proteomes" id="UP000005090"/>
    </source>
</evidence>
<dbReference type="InterPro" id="IPR011761">
    <property type="entry name" value="ATP-grasp"/>
</dbReference>
<dbReference type="GO" id="GO:0005524">
    <property type="term" value="F:ATP binding"/>
    <property type="evidence" value="ECO:0007669"/>
    <property type="project" value="UniProtKB-UniRule"/>
</dbReference>
<dbReference type="STRING" id="686340.Metal_1926"/>
<accession>H8GPA6</accession>
<dbReference type="AlphaFoldDB" id="H8GPA6"/>
<evidence type="ECO:0000259" key="2">
    <source>
        <dbReference type="PROSITE" id="PS50975"/>
    </source>
</evidence>
<reference evidence="3 4" key="1">
    <citation type="journal article" date="2013" name="Genome Announc.">
        <title>Genome Sequence of the Obligate Gammaproteobacterial Methanotroph Methylomicrobium album Strain BG8.</title>
        <authorList>
            <person name="Kits K.D."/>
            <person name="Kalyuzhnaya M.G."/>
            <person name="Klotz M.G."/>
            <person name="Jetten M.S."/>
            <person name="Op den Camp H.J."/>
            <person name="Vuilleumier S."/>
            <person name="Bringel F."/>
            <person name="Dispirito A.A."/>
            <person name="Murrell J.C."/>
            <person name="Bruce D."/>
            <person name="Cheng J.F."/>
            <person name="Copeland A."/>
            <person name="Goodwin L."/>
            <person name="Hauser L."/>
            <person name="Lajus A."/>
            <person name="Land M.L."/>
            <person name="Lapidus A."/>
            <person name="Lucas S."/>
            <person name="Medigue C."/>
            <person name="Pitluck S."/>
            <person name="Woyke T."/>
            <person name="Zeytun A."/>
            <person name="Stein L.Y."/>
        </authorList>
    </citation>
    <scope>NUCLEOTIDE SEQUENCE [LARGE SCALE GENOMIC DNA]</scope>
    <source>
        <strain evidence="3 4">BG8</strain>
    </source>
</reference>
<keyword evidence="1" id="KW-0067">ATP-binding</keyword>
<dbReference type="GO" id="GO:0046872">
    <property type="term" value="F:metal ion binding"/>
    <property type="evidence" value="ECO:0007669"/>
    <property type="project" value="InterPro"/>
</dbReference>
<keyword evidence="1" id="KW-0547">Nucleotide-binding</keyword>
<keyword evidence="4" id="KW-1185">Reference proteome</keyword>
<evidence type="ECO:0000256" key="1">
    <source>
        <dbReference type="PROSITE-ProRule" id="PRU00409"/>
    </source>
</evidence>
<dbReference type="eggNOG" id="COG2232">
    <property type="taxonomic scope" value="Bacteria"/>
</dbReference>
<dbReference type="SUPFAM" id="SSF56059">
    <property type="entry name" value="Glutathione synthetase ATP-binding domain-like"/>
    <property type="match status" value="1"/>
</dbReference>
<dbReference type="Gene3D" id="3.30.470.20">
    <property type="entry name" value="ATP-grasp fold, B domain"/>
    <property type="match status" value="1"/>
</dbReference>
<protein>
    <submittedName>
        <fullName evidence="3">Carbamoylphosphate synthase large subunit</fullName>
    </submittedName>
</protein>
<sequence>MKKLKILVFPCGSEIGLELYRSLRFAKEVELYGGSSVPDHGRFVYERHIGDLPFVEDPDFIGRLNRLIEELGIDYVIPAHDSVLLRLAEARHEGGLACPVITSPVETCRIARSKKRTMEVFEGVVTTPRVYGSLSEVTEYPVFLKPDVGQGSKGTVPAYSKEEAEFHLASQPDLLILEYLPGEEYTVDCYTDKTGELIFQGARQRQRISNGISVNTKPFGSEEIAEIAAKINARLPFAGMWFFQVKRSKAGALALMEIAPRLAGTMGMHRNLGVNFALMNIYELEGYRVSALPNPFGIEMDRALHSRFKLDIRFDHVYVDFDDCLLIDGKINTCLIGFLFQCLNEGVQVHLLTRHARHIHETLAKHRIERLFDSVVHLRNGEKKSSFIKHKAAIFIDDSFSERAEVSSSCKIPVFAPDAVESLLK</sequence>
<feature type="domain" description="ATP-grasp" evidence="2">
    <location>
        <begin position="115"/>
        <end position="285"/>
    </location>
</feature>
<dbReference type="EMBL" id="CM001475">
    <property type="protein sequence ID" value="EIC29692.1"/>
    <property type="molecule type" value="Genomic_DNA"/>
</dbReference>
<dbReference type="RefSeq" id="WP_005371748.1">
    <property type="nucleotide sequence ID" value="NZ_CM001475.1"/>
</dbReference>
<gene>
    <name evidence="3" type="ORF">Metal_1926</name>
</gene>
<dbReference type="Gene3D" id="3.40.50.20">
    <property type="match status" value="1"/>
</dbReference>
<dbReference type="PROSITE" id="PS50975">
    <property type="entry name" value="ATP_GRASP"/>
    <property type="match status" value="1"/>
</dbReference>
<evidence type="ECO:0000313" key="3">
    <source>
        <dbReference type="EMBL" id="EIC29692.1"/>
    </source>
</evidence>
<dbReference type="Proteomes" id="UP000005090">
    <property type="component" value="Chromosome"/>
</dbReference>